<dbReference type="HAMAP" id="MF_00048">
    <property type="entry name" value="UPF0102"/>
    <property type="match status" value="1"/>
</dbReference>
<evidence type="ECO:0000256" key="2">
    <source>
        <dbReference type="HAMAP-Rule" id="MF_00048"/>
    </source>
</evidence>
<proteinExistence type="inferred from homology"/>
<dbReference type="Gene3D" id="3.40.1350.10">
    <property type="match status" value="1"/>
</dbReference>
<dbReference type="EMBL" id="DVNB01000046">
    <property type="protein sequence ID" value="HIU57029.1"/>
    <property type="molecule type" value="Genomic_DNA"/>
</dbReference>
<name>A0A9D1MBB1_9FIRM</name>
<dbReference type="InterPro" id="IPR011335">
    <property type="entry name" value="Restrct_endonuc-II-like"/>
</dbReference>
<reference evidence="3" key="2">
    <citation type="journal article" date="2021" name="PeerJ">
        <title>Extensive microbial diversity within the chicken gut microbiome revealed by metagenomics and culture.</title>
        <authorList>
            <person name="Gilroy R."/>
            <person name="Ravi A."/>
            <person name="Getino M."/>
            <person name="Pursley I."/>
            <person name="Horton D.L."/>
            <person name="Alikhan N.F."/>
            <person name="Baker D."/>
            <person name="Gharbi K."/>
            <person name="Hall N."/>
            <person name="Watson M."/>
            <person name="Adriaenssens E.M."/>
            <person name="Foster-Nyarko E."/>
            <person name="Jarju S."/>
            <person name="Secka A."/>
            <person name="Antonio M."/>
            <person name="Oren A."/>
            <person name="Chaudhuri R.R."/>
            <person name="La Ragione R."/>
            <person name="Hildebrand F."/>
            <person name="Pallen M.J."/>
        </authorList>
    </citation>
    <scope>NUCLEOTIDE SEQUENCE</scope>
    <source>
        <strain evidence="3">USAMLcec3-3695</strain>
    </source>
</reference>
<dbReference type="GO" id="GO:0003676">
    <property type="term" value="F:nucleic acid binding"/>
    <property type="evidence" value="ECO:0007669"/>
    <property type="project" value="InterPro"/>
</dbReference>
<gene>
    <name evidence="3" type="ORF">IAA61_04345</name>
</gene>
<comment type="similarity">
    <text evidence="1 2">Belongs to the UPF0102 family.</text>
</comment>
<dbReference type="AlphaFoldDB" id="A0A9D1MBB1"/>
<dbReference type="CDD" id="cd20736">
    <property type="entry name" value="PoNe_Nuclease"/>
    <property type="match status" value="1"/>
</dbReference>
<dbReference type="NCBIfam" id="NF009150">
    <property type="entry name" value="PRK12497.1-3"/>
    <property type="match status" value="1"/>
</dbReference>
<dbReference type="Pfam" id="PF02021">
    <property type="entry name" value="UPF0102"/>
    <property type="match status" value="1"/>
</dbReference>
<evidence type="ECO:0000313" key="3">
    <source>
        <dbReference type="EMBL" id="HIU57029.1"/>
    </source>
</evidence>
<sequence>MSRRDIGNNGEEAAANYLAARGYAILERNFTRRGGEIDLIAEKDGCTVFVEVKTRKNDRYGSAAEYVNGEKVKRIKRTALQYPLYGGDIRFDVIEVYYEERAGMFLIKEINHIENAF</sequence>
<dbReference type="InterPro" id="IPR011856">
    <property type="entry name" value="tRNA_endonuc-like_dom_sf"/>
</dbReference>
<evidence type="ECO:0000313" key="4">
    <source>
        <dbReference type="Proteomes" id="UP000824109"/>
    </source>
</evidence>
<reference evidence="3" key="1">
    <citation type="submission" date="2020-10" db="EMBL/GenBank/DDBJ databases">
        <authorList>
            <person name="Gilroy R."/>
        </authorList>
    </citation>
    <scope>NUCLEOTIDE SEQUENCE</scope>
    <source>
        <strain evidence="3">USAMLcec3-3695</strain>
    </source>
</reference>
<organism evidence="3 4">
    <name type="scientific">Candidatus Ornithomonoglobus merdipullorum</name>
    <dbReference type="NCBI Taxonomy" id="2840895"/>
    <lineage>
        <taxon>Bacteria</taxon>
        <taxon>Bacillati</taxon>
        <taxon>Bacillota</taxon>
        <taxon>Clostridia</taxon>
        <taxon>Candidatus Ornithomonoglobus</taxon>
    </lineage>
</organism>
<evidence type="ECO:0000256" key="1">
    <source>
        <dbReference type="ARBA" id="ARBA00006738"/>
    </source>
</evidence>
<dbReference type="Proteomes" id="UP000824109">
    <property type="component" value="Unassembled WGS sequence"/>
</dbReference>
<dbReference type="InterPro" id="IPR003509">
    <property type="entry name" value="UPF0102_YraN-like"/>
</dbReference>
<dbReference type="PANTHER" id="PTHR34039:SF1">
    <property type="entry name" value="UPF0102 PROTEIN YRAN"/>
    <property type="match status" value="1"/>
</dbReference>
<comment type="caution">
    <text evidence="3">The sequence shown here is derived from an EMBL/GenBank/DDBJ whole genome shotgun (WGS) entry which is preliminary data.</text>
</comment>
<accession>A0A9D1MBB1</accession>
<protein>
    <recommendedName>
        <fullName evidence="2">UPF0102 protein IAA61_04345</fullName>
    </recommendedName>
</protein>
<dbReference type="SUPFAM" id="SSF52980">
    <property type="entry name" value="Restriction endonuclease-like"/>
    <property type="match status" value="1"/>
</dbReference>
<dbReference type="PANTHER" id="PTHR34039">
    <property type="entry name" value="UPF0102 PROTEIN YRAN"/>
    <property type="match status" value="1"/>
</dbReference>